<reference evidence="1" key="1">
    <citation type="journal article" date="2012" name="Science">
        <title>Fermentation, hydrogen, and sulfur metabolism in multiple uncultivated bacterial phyla.</title>
        <authorList>
            <person name="Wrighton K.C."/>
            <person name="Thomas B.C."/>
            <person name="Sharon I."/>
            <person name="Miller C.S."/>
            <person name="Castelle C.J."/>
            <person name="VerBerkmoes N.C."/>
            <person name="Wilkins M.J."/>
            <person name="Hettich R.L."/>
            <person name="Lipton M.S."/>
            <person name="Williams K.H."/>
            <person name="Long P.E."/>
            <person name="Banfield J.F."/>
        </authorList>
    </citation>
    <scope>NUCLEOTIDE SEQUENCE [LARGE SCALE GENOMIC DNA]</scope>
</reference>
<dbReference type="Gene3D" id="3.20.20.450">
    <property type="entry name" value="EAL domain"/>
    <property type="match status" value="1"/>
</dbReference>
<comment type="caution">
    <text evidence="1">The sequence shown here is derived from an EMBL/GenBank/DDBJ whole genome shotgun (WGS) entry which is preliminary data.</text>
</comment>
<organism evidence="1">
    <name type="scientific">uncultured bacterium</name>
    <name type="common">gcode 4</name>
    <dbReference type="NCBI Taxonomy" id="1234023"/>
    <lineage>
        <taxon>Bacteria</taxon>
        <taxon>environmental samples</taxon>
    </lineage>
</organism>
<dbReference type="InterPro" id="IPR035919">
    <property type="entry name" value="EAL_sf"/>
</dbReference>
<proteinExistence type="predicted"/>
<dbReference type="AlphaFoldDB" id="K1XZA1"/>
<sequence length="730" mass="82334">MPSRINESPSEGICAVEPLCKYCERLEKSVPEEARGLPAWITLAMLECAISPDHPLNLPETSLNRIIDDLGRLITYPKPLQCDCLSSRIMWSLEQHFDWAANINNSNLFQLWGIAAEQWLLCGKTSSNNERVVPLLSRWRDRIRSHPPKVGQYLITALERETLNLFCKEESDLFAEAINQFAGHIEDDLSSSAPDRTSKFVENFFDLVKRITDVSGTLGRKCLAATVRVLSGVGVSTLEPFCVYVGKAFPDVIDQQGNRTEMWAEYGPILGHAAKTLNSFFENYPEDTRDLRYLRDQVFPFLHGRPQRPVRREANRDLQWRLKLPGNGPALTCHPRDISHDGRGIQLALPGCVCEGKEPPMKITSPDGLEHQVSKAEVTGMFPAGSGEVSFSHSILARRGFPLRDEVGAGGIAASIEKEDPRVAHEWSAWVEVLPKKKPDTPSRPTHDSVPEWFIAFLEHPEQASLKLEAINRLSRPKGQFKDSPYGYEVFLKPPSGRNAGDLWGAALKHNKIVALEDVSLQTVARELGEGTHNTQRKCWHVNLSLQLFRPEYSNWLSAWIKKLTDLSEKRKFTLIFELHELMGEEEFEEVKRHCEHPLVGQKMRLAIDDCRSQHSAVSEIYSDHLPDKVAVVKVDWKFFQNACTGATVAFNAVVNIIVDAHRTDREVVIEGVEKLPGENNLREYVWRAAEIATERARESSGDGRLTIKPLIQGFDVNEDCSFALEDKPL</sequence>
<dbReference type="EMBL" id="AMFJ01034030">
    <property type="protein sequence ID" value="EKD30502.1"/>
    <property type="molecule type" value="Genomic_DNA"/>
</dbReference>
<accession>K1XZA1</accession>
<protein>
    <submittedName>
        <fullName evidence="1">Uncharacterized protein</fullName>
    </submittedName>
</protein>
<evidence type="ECO:0000313" key="1">
    <source>
        <dbReference type="EMBL" id="EKD30502.1"/>
    </source>
</evidence>
<dbReference type="SUPFAM" id="SSF141868">
    <property type="entry name" value="EAL domain-like"/>
    <property type="match status" value="1"/>
</dbReference>
<name>K1XZA1_9BACT</name>
<gene>
    <name evidence="1" type="ORF">ACD_78C00030G0002</name>
</gene>